<dbReference type="WBParaSite" id="SPAL_0000143400.1">
    <property type="protein sequence ID" value="SPAL_0000143400.1"/>
    <property type="gene ID" value="SPAL_0000143400"/>
</dbReference>
<evidence type="ECO:0000256" key="1">
    <source>
        <dbReference type="ARBA" id="ARBA00022857"/>
    </source>
</evidence>
<reference evidence="4" key="1">
    <citation type="submission" date="2017-02" db="UniProtKB">
        <authorList>
            <consortium name="WormBaseParasite"/>
        </authorList>
    </citation>
    <scope>IDENTIFICATION</scope>
</reference>
<organism evidence="3 4">
    <name type="scientific">Strongyloides papillosus</name>
    <name type="common">Intestinal threadworm</name>
    <dbReference type="NCBI Taxonomy" id="174720"/>
    <lineage>
        <taxon>Eukaryota</taxon>
        <taxon>Metazoa</taxon>
        <taxon>Ecdysozoa</taxon>
        <taxon>Nematoda</taxon>
        <taxon>Chromadorea</taxon>
        <taxon>Rhabditida</taxon>
        <taxon>Tylenchina</taxon>
        <taxon>Panagrolaimomorpha</taxon>
        <taxon>Strongyloidoidea</taxon>
        <taxon>Strongyloididae</taxon>
        <taxon>Strongyloides</taxon>
    </lineage>
</organism>
<dbReference type="SUPFAM" id="SSF51735">
    <property type="entry name" value="NAD(P)-binding Rossmann-fold domains"/>
    <property type="match status" value="1"/>
</dbReference>
<keyword evidence="2" id="KW-0560">Oxidoreductase</keyword>
<sequence>MKDCFYKEKSAIIITGATGIIGQALAKQFATNIQEDSTILLSSRSNFRLKALKEEILKLRPNIRVETVVWNLESPNYDIFYSDIKHAFSSNCLFNDDKVKNSRIPYYTALLIHNATDVGDIDKTVIEHGENPKRIQQVLNTNIVSLISLTSAFVKYFNIFKTKKIVVEMVSSSSKYPFPSFGHISLKCACKMVLDILLQEEDGKLKVLYYNPVAVDTENLRKIRDFTNDERIKEAFDILYKSKKLFNSHDVSKYLFDVVNNNRFHNGSIVNYGEEIDSNDEIDECFDITSQLKKYHLTESDVNENIVERHENQSISITSDNDSSNSELHRTQNYISNLKETFSKEIENISQEHCLPSNISKIEKYLDTMKRNSIDIIKNSQFEDFQEADRPVKDDIFTQSNNSNNMNSANKSYRYVKNKNIKENKNIKLHNTQKNINTFIKEDIRKDNTINNITLNDNFIRKPSSSNSKTSSCTSQEEIINDELSELEISKPKTFYQEYKEIYLKETLHSPTNVVVPNSSSFKIIKSLYSRNKSQDSDDLHKQNEIYANSREVKKQNIQKDTYKSTNKTLSEMDVLRNIKTDNIEEKDFSSKRYQYTRKLVEDDECGSKFKLGVSKESTVDKVIFRKNENITFLVRGTGQNKTYIINGVVYHIEGAYKHSNYLQ</sequence>
<proteinExistence type="predicted"/>
<dbReference type="PANTHER" id="PTHR44085">
    <property type="entry name" value="SEPIAPTERIN REDUCTASE"/>
    <property type="match status" value="1"/>
</dbReference>
<accession>A0A0N5B5T9</accession>
<evidence type="ECO:0000313" key="4">
    <source>
        <dbReference type="WBParaSite" id="SPAL_0000143400.1"/>
    </source>
</evidence>
<dbReference type="STRING" id="174720.A0A0N5B5T9"/>
<dbReference type="Gene3D" id="3.40.50.720">
    <property type="entry name" value="NAD(P)-binding Rossmann-like Domain"/>
    <property type="match status" value="1"/>
</dbReference>
<dbReference type="PANTHER" id="PTHR44085:SF2">
    <property type="entry name" value="SEPIAPTERIN REDUCTASE"/>
    <property type="match status" value="1"/>
</dbReference>
<keyword evidence="1" id="KW-0521">NADP</keyword>
<dbReference type="GO" id="GO:0004757">
    <property type="term" value="F:sepiapterin reductase (NADP+) activity"/>
    <property type="evidence" value="ECO:0007669"/>
    <property type="project" value="TreeGrafter"/>
</dbReference>
<dbReference type="Proteomes" id="UP000046392">
    <property type="component" value="Unplaced"/>
</dbReference>
<evidence type="ECO:0000256" key="2">
    <source>
        <dbReference type="ARBA" id="ARBA00023002"/>
    </source>
</evidence>
<protein>
    <submittedName>
        <fullName evidence="4">Sepiapterin reductase</fullName>
    </submittedName>
</protein>
<dbReference type="AlphaFoldDB" id="A0A0N5B5T9"/>
<evidence type="ECO:0000313" key="3">
    <source>
        <dbReference type="Proteomes" id="UP000046392"/>
    </source>
</evidence>
<name>A0A0N5B5T9_STREA</name>
<dbReference type="InterPro" id="IPR036291">
    <property type="entry name" value="NAD(P)-bd_dom_sf"/>
</dbReference>
<dbReference type="GO" id="GO:0006729">
    <property type="term" value="P:tetrahydrobiopterin biosynthetic process"/>
    <property type="evidence" value="ECO:0007669"/>
    <property type="project" value="TreeGrafter"/>
</dbReference>
<keyword evidence="3" id="KW-1185">Reference proteome</keyword>
<dbReference type="InterPro" id="IPR051721">
    <property type="entry name" value="Biopterin_syn/organic_redct"/>
</dbReference>